<protein>
    <submittedName>
        <fullName evidence="1">Uncharacterized protein</fullName>
    </submittedName>
</protein>
<evidence type="ECO:0000313" key="1">
    <source>
        <dbReference type="EMBL" id="EMF50495.1"/>
    </source>
</evidence>
<dbReference type="Proteomes" id="UP000030760">
    <property type="component" value="Unassembled WGS sequence"/>
</dbReference>
<reference evidence="2" key="1">
    <citation type="journal article" date="2013" name="Genome Announc.">
        <title>Draft Genome Sequence of Streptomyces bottropensis ATCC 25435, a Bottromycin-Producing Actinomycete.</title>
        <authorList>
            <person name="Zhang H."/>
            <person name="Zhou W."/>
            <person name="Zhuang Y."/>
            <person name="Liang X."/>
            <person name="Liu T."/>
        </authorList>
    </citation>
    <scope>NUCLEOTIDE SEQUENCE [LARGE SCALE GENOMIC DNA]</scope>
    <source>
        <strain evidence="2">ATCC 25435</strain>
    </source>
</reference>
<gene>
    <name evidence="1" type="ORF">SBD_8059</name>
</gene>
<dbReference type="AlphaFoldDB" id="M3FCE8"/>
<sequence length="233" mass="25242">MTAPPGTLDIHAVHHPPGKDMIMPGKAMWHRMLMCGALAVAALATTEGTASAATQCFSQSYSDGAQIVPGTGGGQVTRSITRQRAAGTWDDWVWRGTEFQCPRGRTCDYAWSKSKTTNTGWAVGGGTDLGNASSPSKKWYNVVLPLVGGYQKNTEISTNFTWTVHLNGGDVAQPIQVAVRRWTQGDFSGGWVRTNRGCQGGTTYEWDGSARFGSWTRNVFEKEKVGYAVNGRM</sequence>
<name>M3FCE8_9ACTN</name>
<dbReference type="EMBL" id="KB405098">
    <property type="protein sequence ID" value="EMF50495.1"/>
    <property type="molecule type" value="Genomic_DNA"/>
</dbReference>
<organism evidence="1 2">
    <name type="scientific">Streptomyces bottropensis ATCC 25435</name>
    <dbReference type="NCBI Taxonomy" id="1054862"/>
    <lineage>
        <taxon>Bacteria</taxon>
        <taxon>Bacillati</taxon>
        <taxon>Actinomycetota</taxon>
        <taxon>Actinomycetes</taxon>
        <taxon>Kitasatosporales</taxon>
        <taxon>Streptomycetaceae</taxon>
        <taxon>Streptomyces</taxon>
    </lineage>
</organism>
<evidence type="ECO:0000313" key="2">
    <source>
        <dbReference type="Proteomes" id="UP000030760"/>
    </source>
</evidence>
<proteinExistence type="predicted"/>
<accession>M3FCE8</accession>